<evidence type="ECO:0000313" key="4">
    <source>
        <dbReference type="Proteomes" id="UP000018895"/>
    </source>
</evidence>
<evidence type="ECO:0000256" key="1">
    <source>
        <dbReference type="PROSITE-ProRule" id="PRU00169"/>
    </source>
</evidence>
<dbReference type="InterPro" id="IPR011006">
    <property type="entry name" value="CheY-like_superfamily"/>
</dbReference>
<dbReference type="Gene3D" id="3.40.50.2300">
    <property type="match status" value="1"/>
</dbReference>
<reference evidence="3" key="1">
    <citation type="journal article" date="2014" name="Genome Announc.">
        <title>Draft Genome Sequences of Three Alkaliphilic Bacillus Strains, Bacillus wakoensis JCM 9140T, Bacillus akibai JCM 9157T, and Bacillus hemicellulosilyticus JCM 9152T.</title>
        <authorList>
            <person name="Yuki M."/>
            <person name="Oshima K."/>
            <person name="Suda W."/>
            <person name="Oshida Y."/>
            <person name="Kitamura K."/>
            <person name="Iida T."/>
            <person name="Hattori M."/>
            <person name="Ohkuma M."/>
        </authorList>
    </citation>
    <scope>NUCLEOTIDE SEQUENCE [LARGE SCALE GENOMIC DNA]</scope>
    <source>
        <strain evidence="3">JCM 9152</strain>
    </source>
</reference>
<dbReference type="InterPro" id="IPR029787">
    <property type="entry name" value="Nucleotide_cyclase"/>
</dbReference>
<dbReference type="Pfam" id="PF00072">
    <property type="entry name" value="Response_reg"/>
    <property type="match status" value="1"/>
</dbReference>
<evidence type="ECO:0000259" key="2">
    <source>
        <dbReference type="PROSITE" id="PS50110"/>
    </source>
</evidence>
<dbReference type="Pfam" id="PF00990">
    <property type="entry name" value="GGDEF"/>
    <property type="match status" value="1"/>
</dbReference>
<dbReference type="OrthoDB" id="9759607at2"/>
<dbReference type="Gene3D" id="3.30.70.270">
    <property type="match status" value="1"/>
</dbReference>
<dbReference type="InterPro" id="IPR001789">
    <property type="entry name" value="Sig_transdc_resp-reg_receiver"/>
</dbReference>
<dbReference type="AlphaFoldDB" id="W4QI75"/>
<dbReference type="RefSeq" id="WP_052015998.1">
    <property type="nucleotide sequence ID" value="NZ_BAUU01000024.1"/>
</dbReference>
<gene>
    <name evidence="3" type="ORF">JCM9152_3324</name>
</gene>
<comment type="caution">
    <text evidence="1">Lacks conserved residue(s) required for the propagation of feature annotation.</text>
</comment>
<protein>
    <submittedName>
        <fullName evidence="3">Two component transcriptional regulator</fullName>
    </submittedName>
</protein>
<dbReference type="PANTHER" id="PTHR43228:SF1">
    <property type="entry name" value="TWO-COMPONENT RESPONSE REGULATOR ARR22"/>
    <property type="match status" value="1"/>
</dbReference>
<dbReference type="STRING" id="1236971.JCM9152_3324"/>
<dbReference type="PANTHER" id="PTHR43228">
    <property type="entry name" value="TWO-COMPONENT RESPONSE REGULATOR"/>
    <property type="match status" value="1"/>
</dbReference>
<sequence>MRTTFVSNGLEERPQGFYERKPFVLFIAKDESEVWNMEQVLVDEHRFLYAVTSEWKQVELSLHSQIPIVIVLLHKDGEQVDPVIDAMIRQYCEYYKVSVVVCNRERTVEQPRLFNYSFANPYDKKDLIELVKKLIQLRSTSYIDLETGLLNQLFFERVYKWQLAACKRTKVPFSLVFLSLHSYDEWKVLYDSLTLREIKEEWIDQIQEKVRDSDFVFSFGQENEVILLLPYTGGEEARSFLNRLENDSKPLRVSHDDTESSVDLQISGVIVEIRQSSAEHIEVTRKAREMMASIEVSSVATIEDYVKKEVEPIKVTIIEPDDVFRHVLVNLMNRLEMEGFEFVIKDFEDGQSFLDSDYYQSAHTHIVILNDILPQRSGLELVYELRGMPNTNKYLITMLSTRRAEEDMIYAFESGVDEYIVKPFTIHLLEAKIKRLIRRYR</sequence>
<proteinExistence type="predicted"/>
<evidence type="ECO:0000313" key="3">
    <source>
        <dbReference type="EMBL" id="GAE31830.1"/>
    </source>
</evidence>
<dbReference type="Proteomes" id="UP000018895">
    <property type="component" value="Unassembled WGS sequence"/>
</dbReference>
<name>W4QI75_9BACI</name>
<comment type="caution">
    <text evidence="3">The sequence shown here is derived from an EMBL/GenBank/DDBJ whole genome shotgun (WGS) entry which is preliminary data.</text>
</comment>
<keyword evidence="4" id="KW-1185">Reference proteome</keyword>
<organism evidence="3 4">
    <name type="scientific">Halalkalibacter hemicellulosilyticusJCM 9152</name>
    <dbReference type="NCBI Taxonomy" id="1236971"/>
    <lineage>
        <taxon>Bacteria</taxon>
        <taxon>Bacillati</taxon>
        <taxon>Bacillota</taxon>
        <taxon>Bacilli</taxon>
        <taxon>Bacillales</taxon>
        <taxon>Bacillaceae</taxon>
        <taxon>Halalkalibacter</taxon>
    </lineage>
</organism>
<dbReference type="GO" id="GO:0000160">
    <property type="term" value="P:phosphorelay signal transduction system"/>
    <property type="evidence" value="ECO:0007669"/>
    <property type="project" value="InterPro"/>
</dbReference>
<dbReference type="InterPro" id="IPR043128">
    <property type="entry name" value="Rev_trsase/Diguanyl_cyclase"/>
</dbReference>
<feature type="domain" description="Response regulatory" evidence="2">
    <location>
        <begin position="314"/>
        <end position="437"/>
    </location>
</feature>
<dbReference type="InterPro" id="IPR052048">
    <property type="entry name" value="ST_Response_Regulator"/>
</dbReference>
<dbReference type="EMBL" id="BAUU01000024">
    <property type="protein sequence ID" value="GAE31830.1"/>
    <property type="molecule type" value="Genomic_DNA"/>
</dbReference>
<dbReference type="SUPFAM" id="SSF52172">
    <property type="entry name" value="CheY-like"/>
    <property type="match status" value="1"/>
</dbReference>
<dbReference type="InterPro" id="IPR000160">
    <property type="entry name" value="GGDEF_dom"/>
</dbReference>
<accession>W4QI75</accession>
<dbReference type="PROSITE" id="PS50110">
    <property type="entry name" value="RESPONSE_REGULATORY"/>
    <property type="match status" value="1"/>
</dbReference>
<dbReference type="SMART" id="SM00448">
    <property type="entry name" value="REC"/>
    <property type="match status" value="1"/>
</dbReference>
<dbReference type="SUPFAM" id="SSF55073">
    <property type="entry name" value="Nucleotide cyclase"/>
    <property type="match status" value="1"/>
</dbReference>